<gene>
    <name evidence="6" type="ORF">METZ01_LOCUS51599</name>
</gene>
<dbReference type="InterPro" id="IPR005119">
    <property type="entry name" value="LysR_subst-bd"/>
</dbReference>
<dbReference type="InterPro" id="IPR036388">
    <property type="entry name" value="WH-like_DNA-bd_sf"/>
</dbReference>
<sequence length="322" mass="35247">MANQSKRSSSAGSSGGQLNFHQLYIFQMVAAHLSFSRAAEAMEITQPAVSIQVQELEKFLGITLFHRRPRGLGITEAGNAALAYARQIFALSTQLVDTVREMEDLQAGHLVLGASSTPGEYVFPLLVGRFRQVYPGIHVELVIGNTRTIMQRILDREMDLGMVGDHVEEYSSELEIVDFQDDEIVLVAAPSHAVTGLNRPTVEQVMELGLVAREIGSTTRQSAERQLRQLGLLPKFALELGSNQAVKQAATAGGGIGIISRLGITAELKAGMLVVLDAKGWECRRPLTLIQPKDRYLSPSQRAFREFLMAERASFTDLAPTS</sequence>
<evidence type="ECO:0000259" key="5">
    <source>
        <dbReference type="PROSITE" id="PS50931"/>
    </source>
</evidence>
<dbReference type="InterPro" id="IPR036390">
    <property type="entry name" value="WH_DNA-bd_sf"/>
</dbReference>
<dbReference type="Gene3D" id="1.10.10.10">
    <property type="entry name" value="Winged helix-like DNA-binding domain superfamily/Winged helix DNA-binding domain"/>
    <property type="match status" value="1"/>
</dbReference>
<dbReference type="AlphaFoldDB" id="A0A381S3S0"/>
<proteinExistence type="inferred from homology"/>
<evidence type="ECO:0000313" key="6">
    <source>
        <dbReference type="EMBL" id="SUZ98745.1"/>
    </source>
</evidence>
<keyword evidence="2" id="KW-0805">Transcription regulation</keyword>
<dbReference type="GO" id="GO:0000976">
    <property type="term" value="F:transcription cis-regulatory region binding"/>
    <property type="evidence" value="ECO:0007669"/>
    <property type="project" value="TreeGrafter"/>
</dbReference>
<dbReference type="SUPFAM" id="SSF53850">
    <property type="entry name" value="Periplasmic binding protein-like II"/>
    <property type="match status" value="1"/>
</dbReference>
<dbReference type="CDD" id="cd08420">
    <property type="entry name" value="PBP2_CysL_like"/>
    <property type="match status" value="1"/>
</dbReference>
<evidence type="ECO:0000256" key="1">
    <source>
        <dbReference type="ARBA" id="ARBA00009437"/>
    </source>
</evidence>
<keyword evidence="3" id="KW-0238">DNA-binding</keyword>
<dbReference type="Pfam" id="PF03466">
    <property type="entry name" value="LysR_substrate"/>
    <property type="match status" value="1"/>
</dbReference>
<evidence type="ECO:0000256" key="3">
    <source>
        <dbReference type="ARBA" id="ARBA00023125"/>
    </source>
</evidence>
<reference evidence="6" key="1">
    <citation type="submission" date="2018-05" db="EMBL/GenBank/DDBJ databases">
        <authorList>
            <person name="Lanie J.A."/>
            <person name="Ng W.-L."/>
            <person name="Kazmierczak K.M."/>
            <person name="Andrzejewski T.M."/>
            <person name="Davidsen T.M."/>
            <person name="Wayne K.J."/>
            <person name="Tettelin H."/>
            <person name="Glass J.I."/>
            <person name="Rusch D."/>
            <person name="Podicherti R."/>
            <person name="Tsui H.-C.T."/>
            <person name="Winkler M.E."/>
        </authorList>
    </citation>
    <scope>NUCLEOTIDE SEQUENCE</scope>
</reference>
<evidence type="ECO:0000256" key="2">
    <source>
        <dbReference type="ARBA" id="ARBA00023015"/>
    </source>
</evidence>
<accession>A0A381S3S0</accession>
<dbReference type="PANTHER" id="PTHR30126:SF39">
    <property type="entry name" value="HTH-TYPE TRANSCRIPTIONAL REGULATOR CYSL"/>
    <property type="match status" value="1"/>
</dbReference>
<dbReference type="PRINTS" id="PR00039">
    <property type="entry name" value="HTHLYSR"/>
</dbReference>
<dbReference type="PANTHER" id="PTHR30126">
    <property type="entry name" value="HTH-TYPE TRANSCRIPTIONAL REGULATOR"/>
    <property type="match status" value="1"/>
</dbReference>
<dbReference type="FunFam" id="1.10.10.10:FF:000001">
    <property type="entry name" value="LysR family transcriptional regulator"/>
    <property type="match status" value="1"/>
</dbReference>
<organism evidence="6">
    <name type="scientific">marine metagenome</name>
    <dbReference type="NCBI Taxonomy" id="408172"/>
    <lineage>
        <taxon>unclassified sequences</taxon>
        <taxon>metagenomes</taxon>
        <taxon>ecological metagenomes</taxon>
    </lineage>
</organism>
<feature type="domain" description="HTH lysR-type" evidence="5">
    <location>
        <begin position="18"/>
        <end position="75"/>
    </location>
</feature>
<dbReference type="SUPFAM" id="SSF46785">
    <property type="entry name" value="Winged helix' DNA-binding domain"/>
    <property type="match status" value="1"/>
</dbReference>
<keyword evidence="4" id="KW-0804">Transcription</keyword>
<protein>
    <recommendedName>
        <fullName evidence="5">HTH lysR-type domain-containing protein</fullName>
    </recommendedName>
</protein>
<dbReference type="EMBL" id="UINC01002635">
    <property type="protein sequence ID" value="SUZ98745.1"/>
    <property type="molecule type" value="Genomic_DNA"/>
</dbReference>
<comment type="similarity">
    <text evidence="1">Belongs to the LysR transcriptional regulatory family.</text>
</comment>
<dbReference type="PROSITE" id="PS50931">
    <property type="entry name" value="HTH_LYSR"/>
    <property type="match status" value="1"/>
</dbReference>
<dbReference type="InterPro" id="IPR000847">
    <property type="entry name" value="LysR_HTH_N"/>
</dbReference>
<evidence type="ECO:0000256" key="4">
    <source>
        <dbReference type="ARBA" id="ARBA00023163"/>
    </source>
</evidence>
<name>A0A381S3S0_9ZZZZ</name>
<dbReference type="GO" id="GO:0003700">
    <property type="term" value="F:DNA-binding transcription factor activity"/>
    <property type="evidence" value="ECO:0007669"/>
    <property type="project" value="InterPro"/>
</dbReference>
<dbReference type="Pfam" id="PF00126">
    <property type="entry name" value="HTH_1"/>
    <property type="match status" value="1"/>
</dbReference>
<dbReference type="Gene3D" id="3.40.190.290">
    <property type="match status" value="1"/>
</dbReference>